<dbReference type="eggNOG" id="ENOG502T00T">
    <property type="taxonomic scope" value="Eukaryota"/>
</dbReference>
<organism evidence="2">
    <name type="scientific">Melampsora larici-populina (strain 98AG31 / pathotype 3-4-7)</name>
    <name type="common">Poplar leaf rust fungus</name>
    <dbReference type="NCBI Taxonomy" id="747676"/>
    <lineage>
        <taxon>Eukaryota</taxon>
        <taxon>Fungi</taxon>
        <taxon>Dikarya</taxon>
        <taxon>Basidiomycota</taxon>
        <taxon>Pucciniomycotina</taxon>
        <taxon>Pucciniomycetes</taxon>
        <taxon>Pucciniales</taxon>
        <taxon>Melampsoraceae</taxon>
        <taxon>Melampsora</taxon>
    </lineage>
</organism>
<dbReference type="EMBL" id="GL883129">
    <property type="protein sequence ID" value="EGG02618.1"/>
    <property type="molecule type" value="Genomic_DNA"/>
</dbReference>
<name>F4RY49_MELLP</name>
<dbReference type="AlphaFoldDB" id="F4RY49"/>
<gene>
    <name evidence="1" type="ORF">MELLADRAFT_109943</name>
</gene>
<dbReference type="KEGG" id="mlr:MELLADRAFT_109943"/>
<dbReference type="Gene3D" id="3.30.710.10">
    <property type="entry name" value="Potassium Channel Kv1.1, Chain A"/>
    <property type="match status" value="1"/>
</dbReference>
<keyword evidence="2" id="KW-1185">Reference proteome</keyword>
<dbReference type="OrthoDB" id="6359816at2759"/>
<evidence type="ECO:0000313" key="1">
    <source>
        <dbReference type="EMBL" id="EGG02618.1"/>
    </source>
</evidence>
<accession>F4RY49</accession>
<dbReference type="RefSeq" id="XP_007414020.1">
    <property type="nucleotide sequence ID" value="XM_007413958.1"/>
</dbReference>
<dbReference type="InterPro" id="IPR011333">
    <property type="entry name" value="SKP1/BTB/POZ_sf"/>
</dbReference>
<dbReference type="GeneID" id="18923918"/>
<dbReference type="HOGENOM" id="CLU_049635_0_0_1"/>
<evidence type="ECO:0000313" key="2">
    <source>
        <dbReference type="Proteomes" id="UP000001072"/>
    </source>
</evidence>
<evidence type="ECO:0008006" key="3">
    <source>
        <dbReference type="Google" id="ProtNLM"/>
    </source>
</evidence>
<dbReference type="Proteomes" id="UP000001072">
    <property type="component" value="Unassembled WGS sequence"/>
</dbReference>
<proteinExistence type="predicted"/>
<sequence>MAAGQVEHRTLESRDNSFFWGDGLLIMEEASEAEQSKLVFKLGKSFLETYNNKKWSVRLCFGCGREGELKFFREVFLTPQSKPDQWREVTIGRAPEILKWFDDSSDYEALYFKVILLHQVFGGTVMIGLDRELDVLKKSMRRMRTTIDCFQPRSMDITRLVFHPKRGGIVKNLYVPSHILTKYEYFQLLHSQDFSETLQTDESLSLSEDPVPQDVGELFAEDSDDEWDIDEDPREPQKGDTFKATIHIRDTARRTYQAFLDYAFCGALYFAPLRSTYRQFQQECQVDILPFPPCGPPWPPAWPVWATSFSMSHTNVPGYKTITSPKSLYRLADMLIIPELKAICRKRVTHSLKVDTVVSEILSPMFQRHQELRMSAYEFVQKNWKSIVQKGDMSKIFINLSPEEAALLSETVFKNLITSPKTKS</sequence>
<protein>
    <recommendedName>
        <fullName evidence="3">BTB domain-containing protein</fullName>
    </recommendedName>
</protein>
<reference evidence="2" key="1">
    <citation type="journal article" date="2011" name="Proc. Natl. Acad. Sci. U.S.A.">
        <title>Obligate biotrophy features unraveled by the genomic analysis of rust fungi.</title>
        <authorList>
            <person name="Duplessis S."/>
            <person name="Cuomo C.A."/>
            <person name="Lin Y.-C."/>
            <person name="Aerts A."/>
            <person name="Tisserant E."/>
            <person name="Veneault-Fourrey C."/>
            <person name="Joly D.L."/>
            <person name="Hacquard S."/>
            <person name="Amselem J."/>
            <person name="Cantarel B.L."/>
            <person name="Chiu R."/>
            <person name="Coutinho P.M."/>
            <person name="Feau N."/>
            <person name="Field M."/>
            <person name="Frey P."/>
            <person name="Gelhaye E."/>
            <person name="Goldberg J."/>
            <person name="Grabherr M.G."/>
            <person name="Kodira C.D."/>
            <person name="Kohler A."/>
            <person name="Kuees U."/>
            <person name="Lindquist E.A."/>
            <person name="Lucas S.M."/>
            <person name="Mago R."/>
            <person name="Mauceli E."/>
            <person name="Morin E."/>
            <person name="Murat C."/>
            <person name="Pangilinan J.L."/>
            <person name="Park R."/>
            <person name="Pearson M."/>
            <person name="Quesneville H."/>
            <person name="Rouhier N."/>
            <person name="Sakthikumar S."/>
            <person name="Salamov A.A."/>
            <person name="Schmutz J."/>
            <person name="Selles B."/>
            <person name="Shapiro H."/>
            <person name="Tanguay P."/>
            <person name="Tuskan G.A."/>
            <person name="Henrissat B."/>
            <person name="Van de Peer Y."/>
            <person name="Rouze P."/>
            <person name="Ellis J.G."/>
            <person name="Dodds P.N."/>
            <person name="Schein J.E."/>
            <person name="Zhong S."/>
            <person name="Hamelin R.C."/>
            <person name="Grigoriev I.V."/>
            <person name="Szabo L.J."/>
            <person name="Martin F."/>
        </authorList>
    </citation>
    <scope>NUCLEOTIDE SEQUENCE [LARGE SCALE GENOMIC DNA]</scope>
    <source>
        <strain evidence="2">98AG31 / pathotype 3-4-7</strain>
    </source>
</reference>
<dbReference type="InParanoid" id="F4RY49"/>
<dbReference type="VEuPathDB" id="FungiDB:MELLADRAFT_109943"/>